<dbReference type="Proteomes" id="UP000237662">
    <property type="component" value="Unassembled WGS sequence"/>
</dbReference>
<dbReference type="PANTHER" id="PTHR42878">
    <property type="entry name" value="TWO-COMPONENT HISTIDINE KINASE"/>
    <property type="match status" value="1"/>
</dbReference>
<dbReference type="SMART" id="SM00388">
    <property type="entry name" value="HisKA"/>
    <property type="match status" value="1"/>
</dbReference>
<evidence type="ECO:0000256" key="3">
    <source>
        <dbReference type="ARBA" id="ARBA00022553"/>
    </source>
</evidence>
<organism evidence="8 9">
    <name type="scientific">Neolewinella xylanilytica</name>
    <dbReference type="NCBI Taxonomy" id="1514080"/>
    <lineage>
        <taxon>Bacteria</taxon>
        <taxon>Pseudomonadati</taxon>
        <taxon>Bacteroidota</taxon>
        <taxon>Saprospiria</taxon>
        <taxon>Saprospirales</taxon>
        <taxon>Lewinellaceae</taxon>
        <taxon>Neolewinella</taxon>
    </lineage>
</organism>
<dbReference type="PRINTS" id="PR00344">
    <property type="entry name" value="BCTRLSENSOR"/>
</dbReference>
<dbReference type="InterPro" id="IPR003594">
    <property type="entry name" value="HATPase_dom"/>
</dbReference>
<sequence length="414" mass="46389">MEIPALPRNEADRIGALRAYAILDTLPEQQFDDLVTLAASICQTPVSLISLVDTDRCWFKANHGLEGMTEAPRDIAYAAHVVSDPTKQLIVEDALQDPRFRDSPLVRTDPSMRFYVGTPLVDDQGFVLGTLCVIDEKPRKLDERQLSTLRILATQAVSQIQLRERVRRIAELNRELEAKNEELDQFASIISHDLKEPLRTVRNFVDLLLDEQAQQLDQSGREYLSFIDRTTSHMHSMVEDMLRYVRIGHDREKTTVSLSDLLADIKEDFGLLLTECKAKIHAERLPDVFGFPAELRQLLQNLLSNALKFTRPGVPPQIHIAAQELANGWKITFQDNGIGIPESGQQRIFRLFERLHHADVYGGQGIGLAFCSKIVHLHGGKIGVTNNEGPGATFWFSLPKASAPLGESFAPPTA</sequence>
<keyword evidence="4" id="KW-0808">Transferase</keyword>
<keyword evidence="6" id="KW-0175">Coiled coil</keyword>
<dbReference type="Pfam" id="PF02518">
    <property type="entry name" value="HATPase_c"/>
    <property type="match status" value="1"/>
</dbReference>
<dbReference type="SMART" id="SM00387">
    <property type="entry name" value="HATPase_c"/>
    <property type="match status" value="1"/>
</dbReference>
<dbReference type="InterPro" id="IPR004358">
    <property type="entry name" value="Sig_transdc_His_kin-like_C"/>
</dbReference>
<evidence type="ECO:0000256" key="1">
    <source>
        <dbReference type="ARBA" id="ARBA00000085"/>
    </source>
</evidence>
<dbReference type="Pfam" id="PF01590">
    <property type="entry name" value="GAF"/>
    <property type="match status" value="1"/>
</dbReference>
<evidence type="ECO:0000256" key="5">
    <source>
        <dbReference type="ARBA" id="ARBA00022777"/>
    </source>
</evidence>
<dbReference type="InterPro" id="IPR050351">
    <property type="entry name" value="BphY/WalK/GraS-like"/>
</dbReference>
<accession>A0A2S6I8J2</accession>
<evidence type="ECO:0000256" key="4">
    <source>
        <dbReference type="ARBA" id="ARBA00022679"/>
    </source>
</evidence>
<dbReference type="InterPro" id="IPR005467">
    <property type="entry name" value="His_kinase_dom"/>
</dbReference>
<dbReference type="InterPro" id="IPR036097">
    <property type="entry name" value="HisK_dim/P_sf"/>
</dbReference>
<keyword evidence="9" id="KW-1185">Reference proteome</keyword>
<dbReference type="AlphaFoldDB" id="A0A2S6I8J2"/>
<evidence type="ECO:0000259" key="7">
    <source>
        <dbReference type="PROSITE" id="PS50109"/>
    </source>
</evidence>
<feature type="coiled-coil region" evidence="6">
    <location>
        <begin position="159"/>
        <end position="189"/>
    </location>
</feature>
<evidence type="ECO:0000313" key="9">
    <source>
        <dbReference type="Proteomes" id="UP000237662"/>
    </source>
</evidence>
<name>A0A2S6I8J2_9BACT</name>
<dbReference type="FunFam" id="3.30.565.10:FF:000006">
    <property type="entry name" value="Sensor histidine kinase WalK"/>
    <property type="match status" value="1"/>
</dbReference>
<dbReference type="SUPFAM" id="SSF55874">
    <property type="entry name" value="ATPase domain of HSP90 chaperone/DNA topoisomerase II/histidine kinase"/>
    <property type="match status" value="1"/>
</dbReference>
<dbReference type="CDD" id="cd00082">
    <property type="entry name" value="HisKA"/>
    <property type="match status" value="1"/>
</dbReference>
<evidence type="ECO:0000256" key="6">
    <source>
        <dbReference type="SAM" id="Coils"/>
    </source>
</evidence>
<dbReference type="SUPFAM" id="SSF55781">
    <property type="entry name" value="GAF domain-like"/>
    <property type="match status" value="1"/>
</dbReference>
<dbReference type="Gene3D" id="3.30.565.10">
    <property type="entry name" value="Histidine kinase-like ATPase, C-terminal domain"/>
    <property type="match status" value="1"/>
</dbReference>
<dbReference type="SUPFAM" id="SSF47384">
    <property type="entry name" value="Homodimeric domain of signal transducing histidine kinase"/>
    <property type="match status" value="1"/>
</dbReference>
<dbReference type="Gene3D" id="1.10.287.130">
    <property type="match status" value="1"/>
</dbReference>
<dbReference type="InterPro" id="IPR003018">
    <property type="entry name" value="GAF"/>
</dbReference>
<dbReference type="GO" id="GO:0000155">
    <property type="term" value="F:phosphorelay sensor kinase activity"/>
    <property type="evidence" value="ECO:0007669"/>
    <property type="project" value="InterPro"/>
</dbReference>
<dbReference type="GO" id="GO:0030295">
    <property type="term" value="F:protein kinase activator activity"/>
    <property type="evidence" value="ECO:0007669"/>
    <property type="project" value="TreeGrafter"/>
</dbReference>
<keyword evidence="5" id="KW-0418">Kinase</keyword>
<dbReference type="EMBL" id="PTJC01000005">
    <property type="protein sequence ID" value="PPK87811.1"/>
    <property type="molecule type" value="Genomic_DNA"/>
</dbReference>
<dbReference type="EC" id="2.7.13.3" evidence="2"/>
<feature type="domain" description="Histidine kinase" evidence="7">
    <location>
        <begin position="189"/>
        <end position="402"/>
    </location>
</feature>
<dbReference type="PROSITE" id="PS50109">
    <property type="entry name" value="HIS_KIN"/>
    <property type="match status" value="1"/>
</dbReference>
<comment type="catalytic activity">
    <reaction evidence="1">
        <text>ATP + protein L-histidine = ADP + protein N-phospho-L-histidine.</text>
        <dbReference type="EC" id="2.7.13.3"/>
    </reaction>
</comment>
<protein>
    <recommendedName>
        <fullName evidence="2">histidine kinase</fullName>
        <ecNumber evidence="2">2.7.13.3</ecNumber>
    </recommendedName>
</protein>
<proteinExistence type="predicted"/>
<reference evidence="8 9" key="1">
    <citation type="submission" date="2018-02" db="EMBL/GenBank/DDBJ databases">
        <title>Genomic Encyclopedia of Archaeal and Bacterial Type Strains, Phase II (KMG-II): from individual species to whole genera.</title>
        <authorList>
            <person name="Goeker M."/>
        </authorList>
    </citation>
    <scope>NUCLEOTIDE SEQUENCE [LARGE SCALE GENOMIC DNA]</scope>
    <source>
        <strain evidence="8 9">DSM 29526</strain>
    </source>
</reference>
<dbReference type="OrthoDB" id="9811889at2"/>
<gene>
    <name evidence="8" type="ORF">CLV84_0764</name>
</gene>
<comment type="caution">
    <text evidence="8">The sequence shown here is derived from an EMBL/GenBank/DDBJ whole genome shotgun (WGS) entry which is preliminary data.</text>
</comment>
<dbReference type="GO" id="GO:0007234">
    <property type="term" value="P:osmosensory signaling via phosphorelay pathway"/>
    <property type="evidence" value="ECO:0007669"/>
    <property type="project" value="TreeGrafter"/>
</dbReference>
<dbReference type="SMART" id="SM00065">
    <property type="entry name" value="GAF"/>
    <property type="match status" value="1"/>
</dbReference>
<dbReference type="InterPro" id="IPR036890">
    <property type="entry name" value="HATPase_C_sf"/>
</dbReference>
<evidence type="ECO:0000256" key="2">
    <source>
        <dbReference type="ARBA" id="ARBA00012438"/>
    </source>
</evidence>
<dbReference type="PANTHER" id="PTHR42878:SF15">
    <property type="entry name" value="BACTERIOPHYTOCHROME"/>
    <property type="match status" value="1"/>
</dbReference>
<dbReference type="InterPro" id="IPR003661">
    <property type="entry name" value="HisK_dim/P_dom"/>
</dbReference>
<dbReference type="InterPro" id="IPR029016">
    <property type="entry name" value="GAF-like_dom_sf"/>
</dbReference>
<dbReference type="Pfam" id="PF00512">
    <property type="entry name" value="HisKA"/>
    <property type="match status" value="1"/>
</dbReference>
<dbReference type="RefSeq" id="WP_104418394.1">
    <property type="nucleotide sequence ID" value="NZ_PTJC01000005.1"/>
</dbReference>
<dbReference type="GO" id="GO:0000156">
    <property type="term" value="F:phosphorelay response regulator activity"/>
    <property type="evidence" value="ECO:0007669"/>
    <property type="project" value="TreeGrafter"/>
</dbReference>
<dbReference type="Gene3D" id="3.30.450.40">
    <property type="match status" value="1"/>
</dbReference>
<keyword evidence="3" id="KW-0597">Phosphoprotein</keyword>
<evidence type="ECO:0000313" key="8">
    <source>
        <dbReference type="EMBL" id="PPK87811.1"/>
    </source>
</evidence>